<feature type="domain" description="LNS2/PITP" evidence="3">
    <location>
        <begin position="177"/>
        <end position="284"/>
    </location>
</feature>
<dbReference type="GO" id="GO:0019432">
    <property type="term" value="P:triglyceride biosynthetic process"/>
    <property type="evidence" value="ECO:0007669"/>
    <property type="project" value="TreeGrafter"/>
</dbReference>
<evidence type="ECO:0000313" key="4">
    <source>
        <dbReference type="EMBL" id="KAI9562013.1"/>
    </source>
</evidence>
<dbReference type="SMART" id="SM00775">
    <property type="entry name" value="LNS2"/>
    <property type="match status" value="1"/>
</dbReference>
<comment type="caution">
    <text evidence="4">The sequence shown here is derived from an EMBL/GenBank/DDBJ whole genome shotgun (WGS) entry which is preliminary data.</text>
</comment>
<keyword evidence="2" id="KW-1133">Transmembrane helix</keyword>
<sequence>MASRMPHRRELDSYQRFLPRSLVDSRILYMPRRKKDIDEKKRKRSLRTQFGNLHGFLGEEEPRKRKVMKHNVIHAGSVPKTTESANNKPLTNNLSDRQSLADFATGTPSDNESNNSNQPDSGKKHPMEDDPITKIWTIYCKTFRRATEQIKHLNVREGPNETVFSVTTAHQGTITYIDGTITKYTYILLLTSDVLGYILPIISLFTMIKNNGYRILYLSARAIGQVHVTRKYLRLVKQGDLSWIHNTLDTAIESMYSKQSLIVDFVFLFPPFGGQNPTSVDKMSF</sequence>
<proteinExistence type="predicted"/>
<feature type="region of interest" description="Disordered" evidence="1">
    <location>
        <begin position="73"/>
        <end position="129"/>
    </location>
</feature>
<dbReference type="Proteomes" id="UP000820818">
    <property type="component" value="Linkage Group LG3"/>
</dbReference>
<dbReference type="InterPro" id="IPR031315">
    <property type="entry name" value="LNS2/PITP"/>
</dbReference>
<evidence type="ECO:0000313" key="5">
    <source>
        <dbReference type="Proteomes" id="UP000820818"/>
    </source>
</evidence>
<evidence type="ECO:0000256" key="2">
    <source>
        <dbReference type="SAM" id="Phobius"/>
    </source>
</evidence>
<dbReference type="GO" id="GO:0032869">
    <property type="term" value="P:cellular response to insulin stimulus"/>
    <property type="evidence" value="ECO:0007669"/>
    <property type="project" value="TreeGrafter"/>
</dbReference>
<name>A0AAD5LGV1_9CRUS</name>
<evidence type="ECO:0000259" key="3">
    <source>
        <dbReference type="SMART" id="SM00775"/>
    </source>
</evidence>
<keyword evidence="2" id="KW-0812">Transmembrane</keyword>
<dbReference type="GO" id="GO:0005634">
    <property type="term" value="C:nucleus"/>
    <property type="evidence" value="ECO:0007669"/>
    <property type="project" value="TreeGrafter"/>
</dbReference>
<keyword evidence="2" id="KW-0472">Membrane</keyword>
<dbReference type="EMBL" id="WJBH02000003">
    <property type="protein sequence ID" value="KAI9562013.1"/>
    <property type="molecule type" value="Genomic_DNA"/>
</dbReference>
<accession>A0AAD5LGV1</accession>
<dbReference type="GO" id="GO:0008195">
    <property type="term" value="F:phosphatidate phosphatase activity"/>
    <property type="evidence" value="ECO:0007669"/>
    <property type="project" value="TreeGrafter"/>
</dbReference>
<feature type="transmembrane region" description="Helical" evidence="2">
    <location>
        <begin position="184"/>
        <end position="208"/>
    </location>
</feature>
<dbReference type="GO" id="GO:0009062">
    <property type="term" value="P:fatty acid catabolic process"/>
    <property type="evidence" value="ECO:0007669"/>
    <property type="project" value="TreeGrafter"/>
</dbReference>
<dbReference type="PANTHER" id="PTHR12181">
    <property type="entry name" value="LIPIN"/>
    <property type="match status" value="1"/>
</dbReference>
<dbReference type="PANTHER" id="PTHR12181:SF12">
    <property type="entry name" value="PHOSPHATIDATE PHOSPHATASE"/>
    <property type="match status" value="1"/>
</dbReference>
<dbReference type="GO" id="GO:0045944">
    <property type="term" value="P:positive regulation of transcription by RNA polymerase II"/>
    <property type="evidence" value="ECO:0007669"/>
    <property type="project" value="TreeGrafter"/>
</dbReference>
<organism evidence="4 5">
    <name type="scientific">Daphnia sinensis</name>
    <dbReference type="NCBI Taxonomy" id="1820382"/>
    <lineage>
        <taxon>Eukaryota</taxon>
        <taxon>Metazoa</taxon>
        <taxon>Ecdysozoa</taxon>
        <taxon>Arthropoda</taxon>
        <taxon>Crustacea</taxon>
        <taxon>Branchiopoda</taxon>
        <taxon>Diplostraca</taxon>
        <taxon>Cladocera</taxon>
        <taxon>Anomopoda</taxon>
        <taxon>Daphniidae</taxon>
        <taxon>Daphnia</taxon>
        <taxon>Daphnia similis group</taxon>
    </lineage>
</organism>
<dbReference type="InterPro" id="IPR026058">
    <property type="entry name" value="LIPIN"/>
</dbReference>
<feature type="compositionally biased region" description="Polar residues" evidence="1">
    <location>
        <begin position="79"/>
        <end position="98"/>
    </location>
</feature>
<keyword evidence="5" id="KW-1185">Reference proteome</keyword>
<dbReference type="Pfam" id="PF08235">
    <property type="entry name" value="LNS2"/>
    <property type="match status" value="1"/>
</dbReference>
<protein>
    <recommendedName>
        <fullName evidence="3">LNS2/PITP domain-containing protein</fullName>
    </recommendedName>
</protein>
<gene>
    <name evidence="4" type="ORF">GHT06_012977</name>
</gene>
<reference evidence="4 5" key="1">
    <citation type="submission" date="2022-05" db="EMBL/GenBank/DDBJ databases">
        <title>A multi-omics perspective on studying reproductive biology in Daphnia sinensis.</title>
        <authorList>
            <person name="Jia J."/>
        </authorList>
    </citation>
    <scope>NUCLEOTIDE SEQUENCE [LARGE SCALE GENOMIC DNA]</scope>
    <source>
        <strain evidence="4 5">WSL</strain>
    </source>
</reference>
<dbReference type="GO" id="GO:0003713">
    <property type="term" value="F:transcription coactivator activity"/>
    <property type="evidence" value="ECO:0007669"/>
    <property type="project" value="TreeGrafter"/>
</dbReference>
<dbReference type="InterPro" id="IPR013209">
    <property type="entry name" value="LNS2"/>
</dbReference>
<dbReference type="AlphaFoldDB" id="A0AAD5LGV1"/>
<evidence type="ECO:0000256" key="1">
    <source>
        <dbReference type="SAM" id="MobiDB-lite"/>
    </source>
</evidence>
<feature type="compositionally biased region" description="Polar residues" evidence="1">
    <location>
        <begin position="106"/>
        <end position="120"/>
    </location>
</feature>